<name>A0ABT4RHG0_9ACTN</name>
<comment type="caution">
    <text evidence="5">The sequence shown here is derived from an EMBL/GenBank/DDBJ whole genome shotgun (WGS) entry which is preliminary data.</text>
</comment>
<dbReference type="Pfam" id="PF08448">
    <property type="entry name" value="PAS_4"/>
    <property type="match status" value="1"/>
</dbReference>
<evidence type="ECO:0000259" key="3">
    <source>
        <dbReference type="PROSITE" id="PS50883"/>
    </source>
</evidence>
<evidence type="ECO:0000313" key="6">
    <source>
        <dbReference type="Proteomes" id="UP001147700"/>
    </source>
</evidence>
<sequence>MCGRLQRGWTGTHRVRERPERRTLHAQLDGIPVPCYVWHRAKGNFWLEHANRAAFDLTGERLAERIGRPVTEVFADRPEIADDLARVARTGETVERELQYHERRLAISFVPIGEDRILAHTEDVTALRENEERLRAVIATVEDGLLTVDLAGAVVDANPAACAILGIPREQLLDDPVWWESLQLRYADGSPLFLDDPDHPGARATRGEIVRDVAQRITRPDGETVEVSTNYTPLRSGPEGALKGVVIAIDDVTEARRLQAQVAHQALHDPLTGLPNRLLFQERLEQALRREHRGRVVVLLVGLDRFRAVNDTHGHAAGDAVLCEVAGRLRGVLEASHALARIGGDEFAVLAECEDERSSAELAQRLCGALLKPLETGSQITASVGIAVEEEGQRAADLLQSADAAMQRVKARGGNTFEIFDHAMEGRLRDRLKVEDGIRRAIAKDELRLVYQPIVELDPFRTVAVEALVRWQHPEEGLLGPARFLPVAEQDAQLISGIGRWVLHRACIEARRFPDDIRVSVNVAARELSDPDLEDRILGTLEATGTPPERIGLEITETTLMEGGDAGIDPLVRLADAGLYISLDDFGTGYSSLTRLATLPLNGIKLDRGFVARYTGERDRRIIEAAVSIGRAAELNVVAEGVETEDQLELLRAAGCGFVQGYLLGRPQPPEQMIAALGAAVAT</sequence>
<evidence type="ECO:0000259" key="1">
    <source>
        <dbReference type="PROSITE" id="PS50112"/>
    </source>
</evidence>
<dbReference type="Proteomes" id="UP001147700">
    <property type="component" value="Unassembled WGS sequence"/>
</dbReference>
<dbReference type="SUPFAM" id="SSF141868">
    <property type="entry name" value="EAL domain-like"/>
    <property type="match status" value="1"/>
</dbReference>
<dbReference type="NCBIfam" id="TIGR00229">
    <property type="entry name" value="sensory_box"/>
    <property type="match status" value="1"/>
</dbReference>
<dbReference type="Gene3D" id="3.30.70.270">
    <property type="match status" value="1"/>
</dbReference>
<evidence type="ECO:0000259" key="4">
    <source>
        <dbReference type="PROSITE" id="PS50887"/>
    </source>
</evidence>
<dbReference type="Pfam" id="PF00563">
    <property type="entry name" value="EAL"/>
    <property type="match status" value="1"/>
</dbReference>
<dbReference type="NCBIfam" id="TIGR00254">
    <property type="entry name" value="GGDEF"/>
    <property type="match status" value="1"/>
</dbReference>
<dbReference type="SMART" id="SM00267">
    <property type="entry name" value="GGDEF"/>
    <property type="match status" value="1"/>
</dbReference>
<dbReference type="SUPFAM" id="SSF55073">
    <property type="entry name" value="Nucleotide cyclase"/>
    <property type="match status" value="1"/>
</dbReference>
<dbReference type="PROSITE" id="PS50883">
    <property type="entry name" value="EAL"/>
    <property type="match status" value="1"/>
</dbReference>
<dbReference type="SMART" id="SM00091">
    <property type="entry name" value="PAS"/>
    <property type="match status" value="2"/>
</dbReference>
<dbReference type="InterPro" id="IPR043128">
    <property type="entry name" value="Rev_trsase/Diguanyl_cyclase"/>
</dbReference>
<gene>
    <name evidence="5" type="ORF">OJ962_10770</name>
</gene>
<feature type="domain" description="EAL" evidence="3">
    <location>
        <begin position="431"/>
        <end position="681"/>
    </location>
</feature>
<evidence type="ECO:0000313" key="5">
    <source>
        <dbReference type="EMBL" id="MDA0137985.1"/>
    </source>
</evidence>
<dbReference type="InterPro" id="IPR035919">
    <property type="entry name" value="EAL_sf"/>
</dbReference>
<dbReference type="SMART" id="SM00052">
    <property type="entry name" value="EAL"/>
    <property type="match status" value="1"/>
</dbReference>
<dbReference type="Gene3D" id="3.30.450.20">
    <property type="entry name" value="PAS domain"/>
    <property type="match status" value="2"/>
</dbReference>
<dbReference type="PROSITE" id="PS50113">
    <property type="entry name" value="PAC"/>
    <property type="match status" value="1"/>
</dbReference>
<dbReference type="InterPro" id="IPR000014">
    <property type="entry name" value="PAS"/>
</dbReference>
<dbReference type="InterPro" id="IPR029787">
    <property type="entry name" value="Nucleotide_cyclase"/>
</dbReference>
<dbReference type="InterPro" id="IPR000700">
    <property type="entry name" value="PAS-assoc_C"/>
</dbReference>
<dbReference type="Pfam" id="PF13426">
    <property type="entry name" value="PAS_9"/>
    <property type="match status" value="1"/>
</dbReference>
<dbReference type="SUPFAM" id="SSF55785">
    <property type="entry name" value="PYP-like sensor domain (PAS domain)"/>
    <property type="match status" value="2"/>
</dbReference>
<feature type="domain" description="PAS" evidence="1">
    <location>
        <begin position="130"/>
        <end position="174"/>
    </location>
</feature>
<feature type="domain" description="PAC" evidence="2">
    <location>
        <begin position="211"/>
        <end position="264"/>
    </location>
</feature>
<dbReference type="EMBL" id="JAPCID010000012">
    <property type="protein sequence ID" value="MDA0137985.1"/>
    <property type="molecule type" value="Genomic_DNA"/>
</dbReference>
<evidence type="ECO:0000259" key="2">
    <source>
        <dbReference type="PROSITE" id="PS50113"/>
    </source>
</evidence>
<organism evidence="5 6">
    <name type="scientific">Solirubrobacter deserti</name>
    <dbReference type="NCBI Taxonomy" id="2282478"/>
    <lineage>
        <taxon>Bacteria</taxon>
        <taxon>Bacillati</taxon>
        <taxon>Actinomycetota</taxon>
        <taxon>Thermoleophilia</taxon>
        <taxon>Solirubrobacterales</taxon>
        <taxon>Solirubrobacteraceae</taxon>
        <taxon>Solirubrobacter</taxon>
    </lineage>
</organism>
<dbReference type="PANTHER" id="PTHR44757">
    <property type="entry name" value="DIGUANYLATE CYCLASE DGCP"/>
    <property type="match status" value="1"/>
</dbReference>
<dbReference type="Pfam" id="PF00990">
    <property type="entry name" value="GGDEF"/>
    <property type="match status" value="1"/>
</dbReference>
<keyword evidence="6" id="KW-1185">Reference proteome</keyword>
<dbReference type="CDD" id="cd01949">
    <property type="entry name" value="GGDEF"/>
    <property type="match status" value="1"/>
</dbReference>
<dbReference type="CDD" id="cd01948">
    <property type="entry name" value="EAL"/>
    <property type="match status" value="1"/>
</dbReference>
<proteinExistence type="predicted"/>
<dbReference type="PROSITE" id="PS50112">
    <property type="entry name" value="PAS"/>
    <property type="match status" value="1"/>
</dbReference>
<dbReference type="CDD" id="cd00130">
    <property type="entry name" value="PAS"/>
    <property type="match status" value="1"/>
</dbReference>
<dbReference type="PANTHER" id="PTHR44757:SF2">
    <property type="entry name" value="BIOFILM ARCHITECTURE MAINTENANCE PROTEIN MBAA"/>
    <property type="match status" value="1"/>
</dbReference>
<dbReference type="InterPro" id="IPR052155">
    <property type="entry name" value="Biofilm_reg_signaling"/>
</dbReference>
<dbReference type="InterPro" id="IPR035965">
    <property type="entry name" value="PAS-like_dom_sf"/>
</dbReference>
<dbReference type="PROSITE" id="PS50887">
    <property type="entry name" value="GGDEF"/>
    <property type="match status" value="1"/>
</dbReference>
<dbReference type="InterPro" id="IPR000160">
    <property type="entry name" value="GGDEF_dom"/>
</dbReference>
<reference evidence="5" key="1">
    <citation type="submission" date="2022-10" db="EMBL/GenBank/DDBJ databases">
        <title>The WGS of Solirubrobacter sp. CPCC 204708.</title>
        <authorList>
            <person name="Jiang Z."/>
        </authorList>
    </citation>
    <scope>NUCLEOTIDE SEQUENCE</scope>
    <source>
        <strain evidence="5">CPCC 204708</strain>
    </source>
</reference>
<dbReference type="Gene3D" id="3.20.20.450">
    <property type="entry name" value="EAL domain"/>
    <property type="match status" value="1"/>
</dbReference>
<feature type="domain" description="GGDEF" evidence="4">
    <location>
        <begin position="294"/>
        <end position="422"/>
    </location>
</feature>
<protein>
    <submittedName>
        <fullName evidence="5">EAL domain-containing protein</fullName>
    </submittedName>
</protein>
<dbReference type="InterPro" id="IPR013656">
    <property type="entry name" value="PAS_4"/>
</dbReference>
<accession>A0ABT4RHG0</accession>
<dbReference type="InterPro" id="IPR001633">
    <property type="entry name" value="EAL_dom"/>
</dbReference>